<dbReference type="GO" id="GO:0102710">
    <property type="term" value="F:D-inositol-3-phosphate glycosyltransferase activity"/>
    <property type="evidence" value="ECO:0007669"/>
    <property type="project" value="UniProtKB-EC"/>
</dbReference>
<sequence length="452" mass="50209">MVVAKEIGYPTRGCKERDAALMRRFLRPALIRRFFASLREEGLRMALHKARIYLGMQWRGHAPSVLAGGNTGGGPETSLHGIWAEMARGDGFHVTRSLADGPRIALIGDLNLAQCRKYRIEQLAEFWEAQGVRCDYSHYQDVPRATRILQQATHLCEYRLQASPLTQMYRYEARRLGLPILYDIDDPLFSVSAYETYQNMAMLDPGLKAHFLNEAPKYAAMMEGADLVTLSTPGLVEHASLYTRRPTYLRRNFADQATLENGATAMAARESDDLFRVVFASGSQGHEADFDLIRDQVSAFVTADPNRRLTILGHFQLDHLPEALAAQVEHHPFSQYDQYLARLAGADVALMPLQDDIFNRCKSGVRVIDAASVGLPAIVSSVGDLPNLVRDGETGFVAAAPGDWTAALEALAADPTRRAAMRAATRQDLETRWSAQAADHIISPEVLAWIRT</sequence>
<evidence type="ECO:0000313" key="2">
    <source>
        <dbReference type="Proteomes" id="UP000225972"/>
    </source>
</evidence>
<keyword evidence="1" id="KW-0808">Transferase</keyword>
<name>A0A238J897_9RHOB</name>
<dbReference type="OrthoDB" id="9801573at2"/>
<proteinExistence type="predicted"/>
<keyword evidence="2" id="KW-1185">Reference proteome</keyword>
<gene>
    <name evidence="1" type="primary">mshA_1</name>
    <name evidence="1" type="ORF">TRP8649_00911</name>
</gene>
<dbReference type="AlphaFoldDB" id="A0A238J897"/>
<dbReference type="Gene3D" id="3.40.50.2000">
    <property type="entry name" value="Glycogen Phosphorylase B"/>
    <property type="match status" value="1"/>
</dbReference>
<dbReference type="Proteomes" id="UP000225972">
    <property type="component" value="Unassembled WGS sequence"/>
</dbReference>
<evidence type="ECO:0000313" key="1">
    <source>
        <dbReference type="EMBL" id="SMX26819.1"/>
    </source>
</evidence>
<dbReference type="EC" id="2.4.1.250" evidence="1"/>
<dbReference type="PANTHER" id="PTHR12526">
    <property type="entry name" value="GLYCOSYLTRANSFERASE"/>
    <property type="match status" value="1"/>
</dbReference>
<dbReference type="Pfam" id="PF13692">
    <property type="entry name" value="Glyco_trans_1_4"/>
    <property type="match status" value="1"/>
</dbReference>
<dbReference type="EMBL" id="FXXP01000001">
    <property type="protein sequence ID" value="SMX26819.1"/>
    <property type="molecule type" value="Genomic_DNA"/>
</dbReference>
<organism evidence="1 2">
    <name type="scientific">Pelagimonas phthalicica</name>
    <dbReference type="NCBI Taxonomy" id="1037362"/>
    <lineage>
        <taxon>Bacteria</taxon>
        <taxon>Pseudomonadati</taxon>
        <taxon>Pseudomonadota</taxon>
        <taxon>Alphaproteobacteria</taxon>
        <taxon>Rhodobacterales</taxon>
        <taxon>Roseobacteraceae</taxon>
        <taxon>Pelagimonas</taxon>
    </lineage>
</organism>
<dbReference type="SUPFAM" id="SSF53756">
    <property type="entry name" value="UDP-Glycosyltransferase/glycogen phosphorylase"/>
    <property type="match status" value="1"/>
</dbReference>
<reference evidence="2" key="1">
    <citation type="submission" date="2017-05" db="EMBL/GenBank/DDBJ databases">
        <authorList>
            <person name="Rodrigo-Torres L."/>
            <person name="Arahal R. D."/>
            <person name="Lucena T."/>
        </authorList>
    </citation>
    <scope>NUCLEOTIDE SEQUENCE [LARGE SCALE GENOMIC DNA]</scope>
    <source>
        <strain evidence="2">CECT 8649</strain>
    </source>
</reference>
<protein>
    <submittedName>
        <fullName evidence="1">D-inositol-3-phosphate glycosyltransferase</fullName>
        <ecNumber evidence="1">2.4.1.250</ecNumber>
    </submittedName>
</protein>
<keyword evidence="1" id="KW-0328">Glycosyltransferase</keyword>
<accession>A0A238J897</accession>